<keyword evidence="5" id="KW-1185">Reference proteome</keyword>
<evidence type="ECO:0000313" key="5">
    <source>
        <dbReference type="Proteomes" id="UP000766629"/>
    </source>
</evidence>
<dbReference type="SUPFAM" id="SSF111369">
    <property type="entry name" value="HlyD-like secretion proteins"/>
    <property type="match status" value="1"/>
</dbReference>
<name>A0ABS7NMW6_9RHOB</name>
<dbReference type="EMBL" id="JAHVJA010000011">
    <property type="protein sequence ID" value="MBY6141501.1"/>
    <property type="molecule type" value="Genomic_DNA"/>
</dbReference>
<feature type="domain" description="Multidrug resistance protein MdtA-like barrel-sandwich hybrid" evidence="3">
    <location>
        <begin position="54"/>
        <end position="173"/>
    </location>
</feature>
<evidence type="ECO:0000259" key="3">
    <source>
        <dbReference type="Pfam" id="PF25917"/>
    </source>
</evidence>
<feature type="signal peptide" evidence="2">
    <location>
        <begin position="1"/>
        <end position="22"/>
    </location>
</feature>
<dbReference type="RefSeq" id="WP_222509538.1">
    <property type="nucleotide sequence ID" value="NZ_JAHVJA010000011.1"/>
</dbReference>
<evidence type="ECO:0000256" key="1">
    <source>
        <dbReference type="ARBA" id="ARBA00009477"/>
    </source>
</evidence>
<dbReference type="InterPro" id="IPR058625">
    <property type="entry name" value="MdtA-like_BSH"/>
</dbReference>
<keyword evidence="2" id="KW-0732">Signal</keyword>
<organism evidence="4 5">
    <name type="scientific">Leisingera daeponensis</name>
    <dbReference type="NCBI Taxonomy" id="405746"/>
    <lineage>
        <taxon>Bacteria</taxon>
        <taxon>Pseudomonadati</taxon>
        <taxon>Pseudomonadota</taxon>
        <taxon>Alphaproteobacteria</taxon>
        <taxon>Rhodobacterales</taxon>
        <taxon>Roseobacteraceae</taxon>
        <taxon>Leisingera</taxon>
    </lineage>
</organism>
<evidence type="ECO:0000256" key="2">
    <source>
        <dbReference type="SAM" id="SignalP"/>
    </source>
</evidence>
<feature type="chain" id="PRO_5045404089" evidence="2">
    <location>
        <begin position="23"/>
        <end position="346"/>
    </location>
</feature>
<dbReference type="Gene3D" id="2.40.50.100">
    <property type="match status" value="2"/>
</dbReference>
<comment type="similarity">
    <text evidence="1">Belongs to the membrane fusion protein (MFP) (TC 8.A.1) family.</text>
</comment>
<reference evidence="4 5" key="1">
    <citation type="submission" date="2021-06" db="EMBL/GenBank/DDBJ databases">
        <title>50 bacteria genomes isolated from Dapeng, Shenzhen, China.</title>
        <authorList>
            <person name="Zheng W."/>
            <person name="Yu S."/>
            <person name="Huang Y."/>
        </authorList>
    </citation>
    <scope>NUCLEOTIDE SEQUENCE [LARGE SCALE GENOMIC DNA]</scope>
    <source>
        <strain evidence="4 5">DP1N14-2</strain>
    </source>
</reference>
<comment type="caution">
    <text evidence="4">The sequence shown here is derived from an EMBL/GenBank/DDBJ whole genome shotgun (WGS) entry which is preliminary data.</text>
</comment>
<sequence length="346" mass="37081">MRWNEFPALTAGVFLLSSAAMAQEPLKPVKLLQTSSEALLLERQFFGQVAAKQTVDLAFQVGGQILKFPVSEGAEVPQGGLIAELDLEPFELQLEQARLRKEQADRTVARLEKLTGTVSQVSIDDAETEAGLARVALRDAEYELEHATLNAPFDALVSSREVEQFTTISAGTPVVRLHDMSELHIKVDVPEILFQQADESDVVTIAANFPGQETDYPLEIIEYDAEASSVGQTYRVTLRLTPPDDRQILPGASATVNVRVDTGDAAIRVPATALVAASDGRTGVMVFAPAGAETGTVTWTPVQAEATQYGDFRIAQGLSGGEEIVLTGGGALKDGQHVSRFSGFGN</sequence>
<dbReference type="PANTHER" id="PTHR30469">
    <property type="entry name" value="MULTIDRUG RESISTANCE PROTEIN MDTA"/>
    <property type="match status" value="1"/>
</dbReference>
<gene>
    <name evidence="4" type="ORF">KUV26_18835</name>
</gene>
<dbReference type="NCBIfam" id="TIGR01730">
    <property type="entry name" value="RND_mfp"/>
    <property type="match status" value="1"/>
</dbReference>
<dbReference type="Pfam" id="PF25917">
    <property type="entry name" value="BSH_RND"/>
    <property type="match status" value="1"/>
</dbReference>
<dbReference type="InterPro" id="IPR006143">
    <property type="entry name" value="RND_pump_MFP"/>
</dbReference>
<dbReference type="PANTHER" id="PTHR30469:SF20">
    <property type="entry name" value="EFFLUX RND TRANSPORTER PERIPLASMIC ADAPTOR SUBUNIT"/>
    <property type="match status" value="1"/>
</dbReference>
<evidence type="ECO:0000313" key="4">
    <source>
        <dbReference type="EMBL" id="MBY6141501.1"/>
    </source>
</evidence>
<proteinExistence type="inferred from homology"/>
<accession>A0ABS7NMW6</accession>
<dbReference type="Gene3D" id="2.40.420.20">
    <property type="match status" value="1"/>
</dbReference>
<protein>
    <submittedName>
        <fullName evidence="4">Efflux RND transporter periplasmic adaptor subunit</fullName>
    </submittedName>
</protein>
<dbReference type="Proteomes" id="UP000766629">
    <property type="component" value="Unassembled WGS sequence"/>
</dbReference>